<organism evidence="3">
    <name type="scientific">Hexamita inflata</name>
    <dbReference type="NCBI Taxonomy" id="28002"/>
    <lineage>
        <taxon>Eukaryota</taxon>
        <taxon>Metamonada</taxon>
        <taxon>Diplomonadida</taxon>
        <taxon>Hexamitidae</taxon>
        <taxon>Hexamitinae</taxon>
        <taxon>Hexamita</taxon>
    </lineage>
</organism>
<dbReference type="Gene3D" id="3.80.10.10">
    <property type="entry name" value="Ribonuclease Inhibitor"/>
    <property type="match status" value="1"/>
</dbReference>
<dbReference type="EMBL" id="CAXDID020000063">
    <property type="protein sequence ID" value="CAL6011216.1"/>
    <property type="molecule type" value="Genomic_DNA"/>
</dbReference>
<keyword evidence="2" id="KW-0677">Repeat</keyword>
<reference evidence="3" key="1">
    <citation type="submission" date="2023-06" db="EMBL/GenBank/DDBJ databases">
        <authorList>
            <person name="Kurt Z."/>
        </authorList>
    </citation>
    <scope>NUCLEOTIDE SEQUENCE</scope>
</reference>
<keyword evidence="5" id="KW-1185">Reference proteome</keyword>
<evidence type="ECO:0000313" key="3">
    <source>
        <dbReference type="EMBL" id="CAI9939404.1"/>
    </source>
</evidence>
<sequence length="478" mass="55430">MTELNQNILNEQYNSQMTQKYEGKIKDASLSIMQDQEVKNFRFLEKFDIEILKMRNIGMQQIIKFRNMTVRELDLGKQIEEYEHQYRLNLNVDDLELENLQVLKLQYNNLVNDQLLNLVKFKKLHSLNVSFNNVDLTHIFSVTSLTKLYMRECGLQNIDQISSLVNLQELDLSTNRNINLTPVYNIKGLINLNISDCNLCQIDQIGQLTNLEVLNLSNNKGVDLTPVCKLKSLTKLSLRHCDLKNIGQIIFLTNLEVLDISSNKINITPLNSLVGLIQLDLSMCGLTQLRALKPLINLQNLKLSFNYFINITELQYLKNITHLNLFCCNLVSIYVLRPLVNVENLEISNNNNIVYLDVNPNNMQKLQIFAAGQNRISDFSSIIKHKNYNNLDQKGMRCFDISNQDYPHEEELSLADKMRFIERPNIQLKEIQSVHQFLKTSFNNFQKQINSVINSQNHIQFTSSVAHLFEKLTQVISQ</sequence>
<dbReference type="PANTHER" id="PTHR46652">
    <property type="entry name" value="LEUCINE-RICH REPEAT AND IQ DOMAIN-CONTAINING PROTEIN 1-RELATED"/>
    <property type="match status" value="1"/>
</dbReference>
<comment type="caution">
    <text evidence="3">The sequence shown here is derived from an EMBL/GenBank/DDBJ whole genome shotgun (WGS) entry which is preliminary data.</text>
</comment>
<dbReference type="InterPro" id="IPR032675">
    <property type="entry name" value="LRR_dom_sf"/>
</dbReference>
<name>A0AA86PHC2_9EUKA</name>
<evidence type="ECO:0000256" key="2">
    <source>
        <dbReference type="ARBA" id="ARBA00022737"/>
    </source>
</evidence>
<evidence type="ECO:0000256" key="1">
    <source>
        <dbReference type="ARBA" id="ARBA00022614"/>
    </source>
</evidence>
<keyword evidence="1" id="KW-0433">Leucine-rich repeat</keyword>
<evidence type="ECO:0000313" key="4">
    <source>
        <dbReference type="EMBL" id="CAL6011216.1"/>
    </source>
</evidence>
<reference evidence="4 5" key="2">
    <citation type="submission" date="2024-07" db="EMBL/GenBank/DDBJ databases">
        <authorList>
            <person name="Akdeniz Z."/>
        </authorList>
    </citation>
    <scope>NUCLEOTIDE SEQUENCE [LARGE SCALE GENOMIC DNA]</scope>
</reference>
<protein>
    <submittedName>
        <fullName evidence="3">Internalin-a</fullName>
    </submittedName>
</protein>
<dbReference type="Proteomes" id="UP001642409">
    <property type="component" value="Unassembled WGS sequence"/>
</dbReference>
<proteinExistence type="predicted"/>
<dbReference type="AlphaFoldDB" id="A0AA86PHC2"/>
<dbReference type="PANTHER" id="PTHR46652:SF3">
    <property type="entry name" value="LEUCINE-RICH REPEAT-CONTAINING PROTEIN 9"/>
    <property type="match status" value="1"/>
</dbReference>
<dbReference type="InterPro" id="IPR001611">
    <property type="entry name" value="Leu-rich_rpt"/>
</dbReference>
<dbReference type="SUPFAM" id="SSF52058">
    <property type="entry name" value="L domain-like"/>
    <property type="match status" value="1"/>
</dbReference>
<evidence type="ECO:0000313" key="5">
    <source>
        <dbReference type="Proteomes" id="UP001642409"/>
    </source>
</evidence>
<dbReference type="EMBL" id="CATOUU010000664">
    <property type="protein sequence ID" value="CAI9939404.1"/>
    <property type="molecule type" value="Genomic_DNA"/>
</dbReference>
<dbReference type="InterPro" id="IPR050836">
    <property type="entry name" value="SDS22/Internalin_LRR"/>
</dbReference>
<gene>
    <name evidence="4" type="ORF">HINF_LOCUS22594</name>
    <name evidence="3" type="ORF">HINF_LOCUS27049</name>
</gene>
<dbReference type="PROSITE" id="PS51450">
    <property type="entry name" value="LRR"/>
    <property type="match status" value="3"/>
</dbReference>
<accession>A0AA86PHC2</accession>